<name>A0A8J6TFZ2_9BACT</name>
<comment type="caution">
    <text evidence="5">The sequence shown here is derived from an EMBL/GenBank/DDBJ whole genome shotgun (WGS) entry which is preliminary data.</text>
</comment>
<dbReference type="Pfam" id="PF00294">
    <property type="entry name" value="PfkB"/>
    <property type="match status" value="1"/>
</dbReference>
<dbReference type="Gene3D" id="3.40.1190.20">
    <property type="match status" value="1"/>
</dbReference>
<comment type="similarity">
    <text evidence="1">Belongs to the carbohydrate kinase PfkB family.</text>
</comment>
<keyword evidence="3 5" id="KW-0418">Kinase</keyword>
<sequence>MIISIGEIVWDIFGDTKILGGAPLNVAYHLAQLDRQIKLVSRIGTDDLASSTLHQISSLGLPVEDIQQDDTLPTGQVVVTVGENNEPSFDIIAPAAWDAIETSTFEGREAQKYHMVFGTLAQRSEKTRETIRSLWPGADILFYDVNLRPPFTPPERVLNSLIAADVVKLNDNELHEVTDWLQLSSGDLKERAQALFSHYKLLALVVTMGKSGAFVVTRNCLVEHPGFPVEVIDTVGAGDAFFAAFIDSMLKKKNWHTCLELANQRGAYVAGCQGATPPMKSFKPQL</sequence>
<organism evidence="5 6">
    <name type="scientific">Candidatus Desulfobia pelagia</name>
    <dbReference type="NCBI Taxonomy" id="2841692"/>
    <lineage>
        <taxon>Bacteria</taxon>
        <taxon>Pseudomonadati</taxon>
        <taxon>Thermodesulfobacteriota</taxon>
        <taxon>Desulfobulbia</taxon>
        <taxon>Desulfobulbales</taxon>
        <taxon>Desulfobulbaceae</taxon>
        <taxon>Candidatus Desulfobia</taxon>
    </lineage>
</organism>
<dbReference type="InterPro" id="IPR002173">
    <property type="entry name" value="Carboh/pur_kinase_PfkB_CS"/>
</dbReference>
<dbReference type="PROSITE" id="PS00584">
    <property type="entry name" value="PFKB_KINASES_2"/>
    <property type="match status" value="1"/>
</dbReference>
<protein>
    <submittedName>
        <fullName evidence="5">Carbohydrate kinase</fullName>
    </submittedName>
</protein>
<dbReference type="PANTHER" id="PTHR43085">
    <property type="entry name" value="HEXOKINASE FAMILY MEMBER"/>
    <property type="match status" value="1"/>
</dbReference>
<keyword evidence="2" id="KW-0808">Transferase</keyword>
<proteinExistence type="inferred from homology"/>
<evidence type="ECO:0000256" key="1">
    <source>
        <dbReference type="ARBA" id="ARBA00010688"/>
    </source>
</evidence>
<dbReference type="Proteomes" id="UP000614424">
    <property type="component" value="Unassembled WGS sequence"/>
</dbReference>
<reference evidence="5 6" key="1">
    <citation type="submission" date="2020-08" db="EMBL/GenBank/DDBJ databases">
        <title>Bridging the membrane lipid divide: bacteria of the FCB group superphylum have the potential to synthesize archaeal ether lipids.</title>
        <authorList>
            <person name="Villanueva L."/>
            <person name="Von Meijenfeldt F.A.B."/>
            <person name="Westbye A.B."/>
            <person name="Yadav S."/>
            <person name="Hopmans E.C."/>
            <person name="Dutilh B.E."/>
            <person name="Sinninghe Damste J.S."/>
        </authorList>
    </citation>
    <scope>NUCLEOTIDE SEQUENCE [LARGE SCALE GENOMIC DNA]</scope>
    <source>
        <strain evidence="5">NIOZ-UU47</strain>
    </source>
</reference>
<accession>A0A8J6TFZ2</accession>
<dbReference type="EMBL" id="JACNJZ010000129">
    <property type="protein sequence ID" value="MBC8318112.1"/>
    <property type="molecule type" value="Genomic_DNA"/>
</dbReference>
<evidence type="ECO:0000313" key="5">
    <source>
        <dbReference type="EMBL" id="MBC8318112.1"/>
    </source>
</evidence>
<evidence type="ECO:0000256" key="3">
    <source>
        <dbReference type="ARBA" id="ARBA00022777"/>
    </source>
</evidence>
<dbReference type="InterPro" id="IPR011611">
    <property type="entry name" value="PfkB_dom"/>
</dbReference>
<evidence type="ECO:0000256" key="2">
    <source>
        <dbReference type="ARBA" id="ARBA00022679"/>
    </source>
</evidence>
<evidence type="ECO:0000313" key="6">
    <source>
        <dbReference type="Proteomes" id="UP000614424"/>
    </source>
</evidence>
<gene>
    <name evidence="5" type="ORF">H8E41_09405</name>
</gene>
<dbReference type="AlphaFoldDB" id="A0A8J6TFZ2"/>
<dbReference type="InterPro" id="IPR050306">
    <property type="entry name" value="PfkB_Carbo_kinase"/>
</dbReference>
<dbReference type="InterPro" id="IPR029056">
    <property type="entry name" value="Ribokinase-like"/>
</dbReference>
<evidence type="ECO:0000259" key="4">
    <source>
        <dbReference type="Pfam" id="PF00294"/>
    </source>
</evidence>
<feature type="domain" description="Carbohydrate kinase PfkB" evidence="4">
    <location>
        <begin position="16"/>
        <end position="279"/>
    </location>
</feature>
<dbReference type="PANTHER" id="PTHR43085:SF57">
    <property type="entry name" value="CARBOHYDRATE KINASE PFKB DOMAIN-CONTAINING PROTEIN"/>
    <property type="match status" value="1"/>
</dbReference>
<dbReference type="GO" id="GO:0016301">
    <property type="term" value="F:kinase activity"/>
    <property type="evidence" value="ECO:0007669"/>
    <property type="project" value="UniProtKB-KW"/>
</dbReference>
<dbReference type="SUPFAM" id="SSF53613">
    <property type="entry name" value="Ribokinase-like"/>
    <property type="match status" value="1"/>
</dbReference>
<dbReference type="CDD" id="cd01167">
    <property type="entry name" value="bac_FRK"/>
    <property type="match status" value="1"/>
</dbReference>